<organism evidence="1 2">
    <name type="scientific">[Ruminococcus] torques ATCC 27756</name>
    <dbReference type="NCBI Taxonomy" id="411460"/>
    <lineage>
        <taxon>Bacteria</taxon>
        <taxon>Bacillati</taxon>
        <taxon>Bacillota</taxon>
        <taxon>Clostridia</taxon>
        <taxon>Lachnospirales</taxon>
        <taxon>Lachnospiraceae</taxon>
        <taxon>Mediterraneibacter</taxon>
    </lineage>
</organism>
<sequence>MWIRSIRRCFGNKCKKIKDIKNEKETDVLCVKCKNKSGAHCFW</sequence>
<reference evidence="1 2" key="2">
    <citation type="submission" date="2007-04" db="EMBL/GenBank/DDBJ databases">
        <title>Draft genome sequence of Ruminococcus torques (ATCC 27756).</title>
        <authorList>
            <person name="Sudarsanam P."/>
            <person name="Ley R."/>
            <person name="Guruge J."/>
            <person name="Turnbaugh P.J."/>
            <person name="Mahowald M."/>
            <person name="Liep D."/>
            <person name="Gordon J."/>
        </authorList>
    </citation>
    <scope>NUCLEOTIDE SEQUENCE [LARGE SCALE GENOMIC DNA]</scope>
    <source>
        <strain evidence="1 2">ATCC 27756</strain>
    </source>
</reference>
<dbReference type="HOGENOM" id="CLU_3239203_0_0_9"/>
<dbReference type="PaxDb" id="411460-RUMTOR_00337"/>
<reference evidence="1 2" key="1">
    <citation type="submission" date="2007-03" db="EMBL/GenBank/DDBJ databases">
        <authorList>
            <person name="Fulton L."/>
            <person name="Clifton S."/>
            <person name="Fulton B."/>
            <person name="Xu J."/>
            <person name="Minx P."/>
            <person name="Pepin K.H."/>
            <person name="Johnson M."/>
            <person name="Thiruvilangam P."/>
            <person name="Bhonagiri V."/>
            <person name="Nash W.E."/>
            <person name="Mardis E.R."/>
            <person name="Wilson R.K."/>
        </authorList>
    </citation>
    <scope>NUCLEOTIDE SEQUENCE [LARGE SCALE GENOMIC DNA]</scope>
    <source>
        <strain evidence="1 2">ATCC 27756</strain>
    </source>
</reference>
<name>A5KJD9_9FIRM</name>
<comment type="caution">
    <text evidence="1">The sequence shown here is derived from an EMBL/GenBank/DDBJ whole genome shotgun (WGS) entry which is preliminary data.</text>
</comment>
<dbReference type="AlphaFoldDB" id="A5KJD9"/>
<proteinExistence type="predicted"/>
<gene>
    <name evidence="1" type="ORF">RUMTOR_00337</name>
</gene>
<dbReference type="EMBL" id="AAVP02000001">
    <property type="protein sequence ID" value="EDK25442.1"/>
    <property type="molecule type" value="Genomic_DNA"/>
</dbReference>
<dbReference type="Proteomes" id="UP000003577">
    <property type="component" value="Unassembled WGS sequence"/>
</dbReference>
<accession>A5KJD9</accession>
<evidence type="ECO:0000313" key="1">
    <source>
        <dbReference type="EMBL" id="EDK25442.1"/>
    </source>
</evidence>
<protein>
    <submittedName>
        <fullName evidence="1">Uncharacterized protein</fullName>
    </submittedName>
</protein>
<evidence type="ECO:0000313" key="2">
    <source>
        <dbReference type="Proteomes" id="UP000003577"/>
    </source>
</evidence>